<feature type="transmembrane region" description="Helical" evidence="1">
    <location>
        <begin position="6"/>
        <end position="28"/>
    </location>
</feature>
<reference evidence="3" key="1">
    <citation type="submission" date="2017-01" db="EMBL/GenBank/DDBJ databases">
        <authorList>
            <person name="Varghese N."/>
            <person name="Submissions S."/>
        </authorList>
    </citation>
    <scope>NUCLEOTIDE SEQUENCE [LARGE SCALE GENOMIC DNA]</scope>
    <source>
        <strain evidence="3">DSM 21054</strain>
    </source>
</reference>
<dbReference type="KEGG" id="fln:FLA_2157"/>
<dbReference type="AlphaFoldDB" id="A0A173MEW7"/>
<feature type="transmembrane region" description="Helical" evidence="1">
    <location>
        <begin position="132"/>
        <end position="153"/>
    </location>
</feature>
<keyword evidence="1" id="KW-0472">Membrane</keyword>
<feature type="transmembrane region" description="Helical" evidence="1">
    <location>
        <begin position="63"/>
        <end position="81"/>
    </location>
</feature>
<keyword evidence="1" id="KW-1133">Transmembrane helix</keyword>
<evidence type="ECO:0000313" key="2">
    <source>
        <dbReference type="EMBL" id="SIT24860.1"/>
    </source>
</evidence>
<gene>
    <name evidence="2" type="ORF">SAMN05421788_106202</name>
</gene>
<dbReference type="RefSeq" id="WP_076380401.1">
    <property type="nucleotide sequence ID" value="NZ_AP017422.1"/>
</dbReference>
<organism evidence="2 3">
    <name type="scientific">Filimonas lacunae</name>
    <dbReference type="NCBI Taxonomy" id="477680"/>
    <lineage>
        <taxon>Bacteria</taxon>
        <taxon>Pseudomonadati</taxon>
        <taxon>Bacteroidota</taxon>
        <taxon>Chitinophagia</taxon>
        <taxon>Chitinophagales</taxon>
        <taxon>Chitinophagaceae</taxon>
        <taxon>Filimonas</taxon>
    </lineage>
</organism>
<dbReference type="STRING" id="477680.SAMN05421788_106202"/>
<evidence type="ECO:0008006" key="4">
    <source>
        <dbReference type="Google" id="ProtNLM"/>
    </source>
</evidence>
<feature type="transmembrane region" description="Helical" evidence="1">
    <location>
        <begin position="40"/>
        <end position="57"/>
    </location>
</feature>
<dbReference type="OrthoDB" id="713921at2"/>
<protein>
    <recommendedName>
        <fullName evidence="4">Transmembrane protein</fullName>
    </recommendedName>
</protein>
<sequence length="165" mass="18324">MALSSIGIFHTIVGLGSLVAAIISYVQWGRINLSTSWGKIYFYGTSITALTALAISKHGGFNAGHGLSVVVFLLLLVSLFLHYQLGNSKTARYFENFLLSFTFFFSWVPTVNETFTRLPLSHPLATGPADPVITRTLLLLFILFIVGSVYQFIRQRKVNHQVPVQ</sequence>
<feature type="transmembrane region" description="Helical" evidence="1">
    <location>
        <begin position="93"/>
        <end position="112"/>
    </location>
</feature>
<proteinExistence type="predicted"/>
<evidence type="ECO:0000256" key="1">
    <source>
        <dbReference type="SAM" id="Phobius"/>
    </source>
</evidence>
<keyword evidence="1" id="KW-0812">Transmembrane</keyword>
<dbReference type="EMBL" id="FTOR01000006">
    <property type="protein sequence ID" value="SIT24860.1"/>
    <property type="molecule type" value="Genomic_DNA"/>
</dbReference>
<accession>A0A173MEW7</accession>
<name>A0A173MEW7_9BACT</name>
<keyword evidence="3" id="KW-1185">Reference proteome</keyword>
<evidence type="ECO:0000313" key="3">
    <source>
        <dbReference type="Proteomes" id="UP000186917"/>
    </source>
</evidence>
<dbReference type="Proteomes" id="UP000186917">
    <property type="component" value="Unassembled WGS sequence"/>
</dbReference>